<dbReference type="Pfam" id="PF00392">
    <property type="entry name" value="GntR"/>
    <property type="match status" value="1"/>
</dbReference>
<dbReference type="SUPFAM" id="SSF48008">
    <property type="entry name" value="GntR ligand-binding domain-like"/>
    <property type="match status" value="1"/>
</dbReference>
<organism evidence="4 5">
    <name type="scientific">Niveispirillum cyanobacteriorum</name>
    <dbReference type="NCBI Taxonomy" id="1612173"/>
    <lineage>
        <taxon>Bacteria</taxon>
        <taxon>Pseudomonadati</taxon>
        <taxon>Pseudomonadota</taxon>
        <taxon>Alphaproteobacteria</taxon>
        <taxon>Rhodospirillales</taxon>
        <taxon>Azospirillaceae</taxon>
        <taxon>Niveispirillum</taxon>
    </lineage>
</organism>
<dbReference type="OrthoDB" id="7005926at2"/>
<dbReference type="InterPro" id="IPR008920">
    <property type="entry name" value="TF_FadR/GntR_C"/>
</dbReference>
<dbReference type="InterPro" id="IPR036390">
    <property type="entry name" value="WH_DNA-bd_sf"/>
</dbReference>
<evidence type="ECO:0000313" key="5">
    <source>
        <dbReference type="Proteomes" id="UP000234752"/>
    </source>
</evidence>
<sequence>MTTDIDDQDEPETGGPSKLQADLAGQIVDHIRRHRLPVGHHFTELGLVEEFKVSRTPVRAALRHLADLGILETQPRRGFFLKVPSDAIEWQGGGGRADELEDLYLAIAADRMKGNVDGEVSEADLMRRYGVPRGTLIRALNRMAQDGIVERKMGHGWQFMPTLNSDEAHDESYRFRLLVEPAGLLEPSFTLDRAWARQVREAHEKVLSGEVKPTAMEFFDINAEFHDFVAACSGNRFIHQSVQNQNRLRRLLSYNWSYGEDRVVDSCREHLEILHALERGDQEWAAALMRRHLTVSSKERPEFG</sequence>
<dbReference type="InterPro" id="IPR036388">
    <property type="entry name" value="WH-like_DNA-bd_sf"/>
</dbReference>
<dbReference type="CDD" id="cd07377">
    <property type="entry name" value="WHTH_GntR"/>
    <property type="match status" value="1"/>
</dbReference>
<dbReference type="SMART" id="SM00895">
    <property type="entry name" value="FCD"/>
    <property type="match status" value="1"/>
</dbReference>
<name>A0A2K9N7I4_9PROT</name>
<dbReference type="Gene3D" id="1.10.10.10">
    <property type="entry name" value="Winged helix-like DNA-binding domain superfamily/Winged helix DNA-binding domain"/>
    <property type="match status" value="2"/>
</dbReference>
<gene>
    <name evidence="4" type="ORF">C0V82_01325</name>
</gene>
<dbReference type="SMART" id="SM00345">
    <property type="entry name" value="HTH_GNTR"/>
    <property type="match status" value="2"/>
</dbReference>
<dbReference type="Gene3D" id="1.20.120.530">
    <property type="entry name" value="GntR ligand-binding domain-like"/>
    <property type="match status" value="1"/>
</dbReference>
<dbReference type="AlphaFoldDB" id="A0A2K9N7I4"/>
<keyword evidence="5" id="KW-1185">Reference proteome</keyword>
<keyword evidence="3" id="KW-0804">Transcription</keyword>
<dbReference type="PANTHER" id="PTHR43537:SF49">
    <property type="entry name" value="TRANSCRIPTIONAL REGULATORY PROTEIN"/>
    <property type="match status" value="1"/>
</dbReference>
<dbReference type="Pfam" id="PF07729">
    <property type="entry name" value="FCD"/>
    <property type="match status" value="1"/>
</dbReference>
<reference evidence="4 5" key="1">
    <citation type="submission" date="2017-12" db="EMBL/GenBank/DDBJ databases">
        <title>Genomes of bacteria within cyanobacterial aggregates.</title>
        <authorList>
            <person name="Cai H."/>
        </authorList>
    </citation>
    <scope>NUCLEOTIDE SEQUENCE [LARGE SCALE GENOMIC DNA]</scope>
    <source>
        <strain evidence="4 5">TH16</strain>
    </source>
</reference>
<evidence type="ECO:0000313" key="4">
    <source>
        <dbReference type="EMBL" id="AUN29039.1"/>
    </source>
</evidence>
<accession>A0A2K9N7I4</accession>
<dbReference type="InterPro" id="IPR011711">
    <property type="entry name" value="GntR_C"/>
</dbReference>
<dbReference type="GO" id="GO:0003677">
    <property type="term" value="F:DNA binding"/>
    <property type="evidence" value="ECO:0007669"/>
    <property type="project" value="UniProtKB-KW"/>
</dbReference>
<dbReference type="RefSeq" id="WP_102110789.1">
    <property type="nucleotide sequence ID" value="NZ_BMGN01000004.1"/>
</dbReference>
<dbReference type="GO" id="GO:0003700">
    <property type="term" value="F:DNA-binding transcription factor activity"/>
    <property type="evidence" value="ECO:0007669"/>
    <property type="project" value="InterPro"/>
</dbReference>
<dbReference type="SUPFAM" id="SSF46785">
    <property type="entry name" value="Winged helix' DNA-binding domain"/>
    <property type="match status" value="2"/>
</dbReference>
<keyword evidence="2" id="KW-0238">DNA-binding</keyword>
<proteinExistence type="predicted"/>
<dbReference type="PANTHER" id="PTHR43537">
    <property type="entry name" value="TRANSCRIPTIONAL REGULATOR, GNTR FAMILY"/>
    <property type="match status" value="1"/>
</dbReference>
<evidence type="ECO:0000256" key="2">
    <source>
        <dbReference type="ARBA" id="ARBA00023125"/>
    </source>
</evidence>
<dbReference type="KEGG" id="ncb:C0V82_01325"/>
<dbReference type="EMBL" id="CP025611">
    <property type="protein sequence ID" value="AUN29039.1"/>
    <property type="molecule type" value="Genomic_DNA"/>
</dbReference>
<keyword evidence="1" id="KW-0805">Transcription regulation</keyword>
<evidence type="ECO:0000256" key="3">
    <source>
        <dbReference type="ARBA" id="ARBA00023163"/>
    </source>
</evidence>
<protein>
    <submittedName>
        <fullName evidence="4">GntR family transcriptional regulator</fullName>
    </submittedName>
</protein>
<dbReference type="PROSITE" id="PS50949">
    <property type="entry name" value="HTH_GNTR"/>
    <property type="match status" value="1"/>
</dbReference>
<dbReference type="Proteomes" id="UP000234752">
    <property type="component" value="Chromosome eg_1"/>
</dbReference>
<evidence type="ECO:0000256" key="1">
    <source>
        <dbReference type="ARBA" id="ARBA00023015"/>
    </source>
</evidence>
<dbReference type="InterPro" id="IPR000524">
    <property type="entry name" value="Tscrpt_reg_HTH_GntR"/>
</dbReference>